<comment type="function">
    <text evidence="11">FliM is one of three proteins (FliG, FliN, FliM) that forms the rotor-mounted switch complex (C ring), located at the base of the basal body. This complex interacts with the CheY and CheZ chemotaxis proteins, in addition to contacting components of the motor that determine the direction of flagellar rotation.</text>
</comment>
<keyword evidence="8" id="KW-0283">Flagellar rotation</keyword>
<accession>A0A8I1W5H2</accession>
<dbReference type="GO" id="GO:0009425">
    <property type="term" value="C:bacterial-type flagellum basal body"/>
    <property type="evidence" value="ECO:0007669"/>
    <property type="project" value="UniProtKB-SubCell"/>
</dbReference>
<dbReference type="Pfam" id="PF02154">
    <property type="entry name" value="FliM"/>
    <property type="match status" value="1"/>
</dbReference>
<comment type="subcellular location">
    <subcellularLocation>
        <location evidence="1">Bacterial flagellum basal body</location>
    </subcellularLocation>
    <subcellularLocation>
        <location evidence="2">Cell inner membrane</location>
        <topology evidence="2">Peripheral membrane protein</topology>
    </subcellularLocation>
</comment>
<dbReference type="RefSeq" id="WP_207541695.1">
    <property type="nucleotide sequence ID" value="NZ_JAFNAA010000003.1"/>
</dbReference>
<evidence type="ECO:0000313" key="13">
    <source>
        <dbReference type="EMBL" id="MBO1107461.1"/>
    </source>
</evidence>
<dbReference type="Gene3D" id="3.40.1550.10">
    <property type="entry name" value="CheC-like"/>
    <property type="match status" value="1"/>
</dbReference>
<keyword evidence="10" id="KW-0975">Bacterial flagellum</keyword>
<feature type="domain" description="Flagellar motor switch protein FliN-like C-terminal" evidence="12">
    <location>
        <begin position="227"/>
        <end position="296"/>
    </location>
</feature>
<dbReference type="GO" id="GO:0050918">
    <property type="term" value="P:positive chemotaxis"/>
    <property type="evidence" value="ECO:0007669"/>
    <property type="project" value="TreeGrafter"/>
</dbReference>
<keyword evidence="5" id="KW-1003">Cell membrane</keyword>
<dbReference type="SUPFAM" id="SSF103039">
    <property type="entry name" value="CheC-like"/>
    <property type="match status" value="1"/>
</dbReference>
<dbReference type="Gene3D" id="2.30.330.10">
    <property type="entry name" value="SpoA-like"/>
    <property type="match status" value="1"/>
</dbReference>
<dbReference type="InterPro" id="IPR036429">
    <property type="entry name" value="SpoA-like_sf"/>
</dbReference>
<dbReference type="Pfam" id="PF01052">
    <property type="entry name" value="FliMN_C"/>
    <property type="match status" value="1"/>
</dbReference>
<evidence type="ECO:0000256" key="9">
    <source>
        <dbReference type="ARBA" id="ARBA00023136"/>
    </source>
</evidence>
<name>A0A8I1W5H2_PLESH</name>
<evidence type="ECO:0000256" key="1">
    <source>
        <dbReference type="ARBA" id="ARBA00004117"/>
    </source>
</evidence>
<evidence type="ECO:0000256" key="2">
    <source>
        <dbReference type="ARBA" id="ARBA00004417"/>
    </source>
</evidence>
<dbReference type="CDD" id="cd17908">
    <property type="entry name" value="FliM"/>
    <property type="match status" value="1"/>
</dbReference>
<keyword evidence="13" id="KW-0966">Cell projection</keyword>
<gene>
    <name evidence="13" type="ORF">J2R62_04345</name>
</gene>
<evidence type="ECO:0000256" key="11">
    <source>
        <dbReference type="ARBA" id="ARBA00025044"/>
    </source>
</evidence>
<keyword evidence="6" id="KW-0145">Chemotaxis</keyword>
<evidence type="ECO:0000256" key="5">
    <source>
        <dbReference type="ARBA" id="ARBA00022475"/>
    </source>
</evidence>
<dbReference type="InterPro" id="IPR001689">
    <property type="entry name" value="Flag_FliM"/>
</dbReference>
<dbReference type="InterPro" id="IPR001543">
    <property type="entry name" value="FliN-like_C"/>
</dbReference>
<dbReference type="Proteomes" id="UP000664658">
    <property type="component" value="Unassembled WGS sequence"/>
</dbReference>
<dbReference type="AlphaFoldDB" id="A0A8I1W5H2"/>
<keyword evidence="13" id="KW-0282">Flagellum</keyword>
<dbReference type="EMBL" id="JAFNAA010000003">
    <property type="protein sequence ID" value="MBO1107461.1"/>
    <property type="molecule type" value="Genomic_DNA"/>
</dbReference>
<reference evidence="13" key="1">
    <citation type="submission" date="2021-03" db="EMBL/GenBank/DDBJ databases">
        <title>Plesiomonas shigelloides zfcc0051, isolated from zebrafish feces.</title>
        <authorList>
            <person name="Vanderhoek Z."/>
            <person name="Gaulke C."/>
        </authorList>
    </citation>
    <scope>NUCLEOTIDE SEQUENCE</scope>
    <source>
        <strain evidence="13">Zfcc0051</strain>
    </source>
</reference>
<comment type="caution">
    <text evidence="13">The sequence shown here is derived from an EMBL/GenBank/DDBJ whole genome shotgun (WGS) entry which is preliminary data.</text>
</comment>
<dbReference type="GO" id="GO:0071978">
    <property type="term" value="P:bacterial-type flagellum-dependent swarming motility"/>
    <property type="evidence" value="ECO:0007669"/>
    <property type="project" value="TreeGrafter"/>
</dbReference>
<evidence type="ECO:0000256" key="10">
    <source>
        <dbReference type="ARBA" id="ARBA00023143"/>
    </source>
</evidence>
<keyword evidence="13" id="KW-0969">Cilium</keyword>
<dbReference type="GO" id="GO:0005886">
    <property type="term" value="C:plasma membrane"/>
    <property type="evidence" value="ECO:0007669"/>
    <property type="project" value="UniProtKB-SubCell"/>
</dbReference>
<sequence length="300" mass="34510">MKTIKRKIISPSEQAHIKTFDLANPEHRIGALQATLDTICQRFERSAKQFFFGLLRKPVNFHFEQQDTLKLREYLASIPKPNSQREFLVEPHDMRGLIAMDGDLLFFMADLFFGGKGTSTRRRSEMSDTELRLVERIFRQLLEQFDDCWRNQTSWYSQMTQQQSLHLNNSMANQPLFQICRFSIQIGEHLGWLEIALPFNGLEFLRTPAAEEANVELDPTLQAKVEERLQQVPLRLQTTLCEKSLTLGDVMDLQVGDVIPVDMPSQLTVRAGNSPLYKARIAERNGNLVLQVDDVLDTQA</sequence>
<proteinExistence type="inferred from homology"/>
<dbReference type="PRINTS" id="PR00955">
    <property type="entry name" value="FLGMOTORFLIM"/>
</dbReference>
<evidence type="ECO:0000256" key="7">
    <source>
        <dbReference type="ARBA" id="ARBA00022519"/>
    </source>
</evidence>
<keyword evidence="9" id="KW-0472">Membrane</keyword>
<evidence type="ECO:0000256" key="3">
    <source>
        <dbReference type="ARBA" id="ARBA00011049"/>
    </source>
</evidence>
<dbReference type="PANTHER" id="PTHR30034">
    <property type="entry name" value="FLAGELLAR MOTOR SWITCH PROTEIN FLIM"/>
    <property type="match status" value="1"/>
</dbReference>
<dbReference type="SUPFAM" id="SSF101801">
    <property type="entry name" value="Surface presentation of antigens (SPOA)"/>
    <property type="match status" value="1"/>
</dbReference>
<dbReference type="InterPro" id="IPR028976">
    <property type="entry name" value="CheC-like_sf"/>
</dbReference>
<evidence type="ECO:0000259" key="12">
    <source>
        <dbReference type="Pfam" id="PF01052"/>
    </source>
</evidence>
<organism evidence="13 14">
    <name type="scientific">Plesiomonas shigelloides</name>
    <name type="common">Aeromonas shigelloides</name>
    <dbReference type="NCBI Taxonomy" id="703"/>
    <lineage>
        <taxon>Bacteria</taxon>
        <taxon>Pseudomonadati</taxon>
        <taxon>Pseudomonadota</taxon>
        <taxon>Gammaproteobacteria</taxon>
        <taxon>Enterobacterales</taxon>
        <taxon>Enterobacteriaceae</taxon>
        <taxon>Plesiomonas</taxon>
    </lineage>
</organism>
<comment type="similarity">
    <text evidence="3">Belongs to the FliM family.</text>
</comment>
<keyword evidence="7" id="KW-0997">Cell inner membrane</keyword>
<evidence type="ECO:0000256" key="8">
    <source>
        <dbReference type="ARBA" id="ARBA00022779"/>
    </source>
</evidence>
<evidence type="ECO:0000313" key="14">
    <source>
        <dbReference type="Proteomes" id="UP000664658"/>
    </source>
</evidence>
<evidence type="ECO:0000256" key="6">
    <source>
        <dbReference type="ARBA" id="ARBA00022500"/>
    </source>
</evidence>
<evidence type="ECO:0000256" key="4">
    <source>
        <dbReference type="ARBA" id="ARBA00021898"/>
    </source>
</evidence>
<dbReference type="GO" id="GO:0003774">
    <property type="term" value="F:cytoskeletal motor activity"/>
    <property type="evidence" value="ECO:0007669"/>
    <property type="project" value="InterPro"/>
</dbReference>
<protein>
    <recommendedName>
        <fullName evidence="4">Flagellar motor switch protein FliM</fullName>
    </recommendedName>
</protein>
<dbReference type="PANTHER" id="PTHR30034:SF3">
    <property type="entry name" value="FLAGELLAR MOTOR SWITCH PROTEIN FLIM"/>
    <property type="match status" value="1"/>
</dbReference>